<name>A0A512BHW0_9BACT</name>
<evidence type="ECO:0000313" key="2">
    <source>
        <dbReference type="Proteomes" id="UP000321513"/>
    </source>
</evidence>
<dbReference type="RefSeq" id="WP_170234222.1">
    <property type="nucleotide sequence ID" value="NZ_BJYT01000024.1"/>
</dbReference>
<dbReference type="InterPro" id="IPR043519">
    <property type="entry name" value="NT_sf"/>
</dbReference>
<dbReference type="Proteomes" id="UP000321513">
    <property type="component" value="Unassembled WGS sequence"/>
</dbReference>
<organism evidence="1 2">
    <name type="scientific">Segetibacter aerophilus</name>
    <dbReference type="NCBI Taxonomy" id="670293"/>
    <lineage>
        <taxon>Bacteria</taxon>
        <taxon>Pseudomonadati</taxon>
        <taxon>Bacteroidota</taxon>
        <taxon>Chitinophagia</taxon>
        <taxon>Chitinophagales</taxon>
        <taxon>Chitinophagaceae</taxon>
        <taxon>Segetibacter</taxon>
    </lineage>
</organism>
<sequence length="58" mass="6568">MIQKEFADKVTQILKDNKNVIGLAVAGSWATNEIDEFSDLDFLLQRKKLQATKIKSTN</sequence>
<comment type="caution">
    <text evidence="1">The sequence shown here is derived from an EMBL/GenBank/DDBJ whole genome shotgun (WGS) entry which is preliminary data.</text>
</comment>
<proteinExistence type="predicted"/>
<keyword evidence="2" id="KW-1185">Reference proteome</keyword>
<evidence type="ECO:0000313" key="1">
    <source>
        <dbReference type="EMBL" id="GEO11548.1"/>
    </source>
</evidence>
<gene>
    <name evidence="1" type="ORF">SAE01_40440</name>
</gene>
<protein>
    <recommendedName>
        <fullName evidence="3">Polymerase nucleotidyl transferase domain-containing protein</fullName>
    </recommendedName>
</protein>
<dbReference type="SUPFAM" id="SSF81301">
    <property type="entry name" value="Nucleotidyltransferase"/>
    <property type="match status" value="1"/>
</dbReference>
<accession>A0A512BHW0</accession>
<reference evidence="1 2" key="1">
    <citation type="submission" date="2019-07" db="EMBL/GenBank/DDBJ databases">
        <title>Whole genome shotgun sequence of Segetibacter aerophilus NBRC 106135.</title>
        <authorList>
            <person name="Hosoyama A."/>
            <person name="Uohara A."/>
            <person name="Ohji S."/>
            <person name="Ichikawa N."/>
        </authorList>
    </citation>
    <scope>NUCLEOTIDE SEQUENCE [LARGE SCALE GENOMIC DNA]</scope>
    <source>
        <strain evidence="1 2">NBRC 106135</strain>
    </source>
</reference>
<dbReference type="AlphaFoldDB" id="A0A512BHW0"/>
<dbReference type="Gene3D" id="3.30.460.10">
    <property type="entry name" value="Beta Polymerase, domain 2"/>
    <property type="match status" value="1"/>
</dbReference>
<evidence type="ECO:0008006" key="3">
    <source>
        <dbReference type="Google" id="ProtNLM"/>
    </source>
</evidence>
<dbReference type="EMBL" id="BJYT01000024">
    <property type="protein sequence ID" value="GEO11548.1"/>
    <property type="molecule type" value="Genomic_DNA"/>
</dbReference>